<dbReference type="RefSeq" id="WP_179530733.1">
    <property type="nucleotide sequence ID" value="NZ_BAAAPP010000009.1"/>
</dbReference>
<name>A0A7Z0C479_9ACTN</name>
<dbReference type="Gene3D" id="2.120.10.30">
    <property type="entry name" value="TolB, C-terminal domain"/>
    <property type="match status" value="1"/>
</dbReference>
<dbReference type="PANTHER" id="PTHR19328">
    <property type="entry name" value="HEDGEHOG-INTERACTING PROTEIN"/>
    <property type="match status" value="1"/>
</dbReference>
<gene>
    <name evidence="4" type="ORF">BKA05_001321</name>
</gene>
<accession>A0A7Z0C479</accession>
<comment type="caution">
    <text evidence="4">The sequence shown here is derived from an EMBL/GenBank/DDBJ whole genome shotgun (WGS) entry which is preliminary data.</text>
</comment>
<evidence type="ECO:0000256" key="1">
    <source>
        <dbReference type="SAM" id="MobiDB-lite"/>
    </source>
</evidence>
<dbReference type="EMBL" id="JACBZI010000001">
    <property type="protein sequence ID" value="NYI09806.1"/>
    <property type="molecule type" value="Genomic_DNA"/>
</dbReference>
<feature type="signal peptide" evidence="2">
    <location>
        <begin position="1"/>
        <end position="29"/>
    </location>
</feature>
<organism evidence="4 5">
    <name type="scientific">Nocardioides marinus</name>
    <dbReference type="NCBI Taxonomy" id="374514"/>
    <lineage>
        <taxon>Bacteria</taxon>
        <taxon>Bacillati</taxon>
        <taxon>Actinomycetota</taxon>
        <taxon>Actinomycetes</taxon>
        <taxon>Propionibacteriales</taxon>
        <taxon>Nocardioidaceae</taxon>
        <taxon>Nocardioides</taxon>
    </lineage>
</organism>
<dbReference type="InterPro" id="IPR011042">
    <property type="entry name" value="6-blade_b-propeller_TolB-like"/>
</dbReference>
<protein>
    <submittedName>
        <fullName evidence="4">Glucose/arabinose dehydrogenase</fullName>
    </submittedName>
</protein>
<evidence type="ECO:0000313" key="4">
    <source>
        <dbReference type="EMBL" id="NYI09806.1"/>
    </source>
</evidence>
<dbReference type="Proteomes" id="UP000537326">
    <property type="component" value="Unassembled WGS sequence"/>
</dbReference>
<dbReference type="InterPro" id="IPR011041">
    <property type="entry name" value="Quinoprot_gluc/sorb_DH_b-prop"/>
</dbReference>
<keyword evidence="2" id="KW-0732">Signal</keyword>
<dbReference type="SUPFAM" id="SSF50952">
    <property type="entry name" value="Soluble quinoprotein glucose dehydrogenase"/>
    <property type="match status" value="1"/>
</dbReference>
<dbReference type="PANTHER" id="PTHR19328:SF13">
    <property type="entry name" value="HIPL1 PROTEIN"/>
    <property type="match status" value="1"/>
</dbReference>
<reference evidence="4 5" key="1">
    <citation type="submission" date="2020-07" db="EMBL/GenBank/DDBJ databases">
        <title>Sequencing the genomes of 1000 actinobacteria strains.</title>
        <authorList>
            <person name="Klenk H.-P."/>
        </authorList>
    </citation>
    <scope>NUCLEOTIDE SEQUENCE [LARGE SCALE GENOMIC DNA]</scope>
    <source>
        <strain evidence="4 5">DSM 18248</strain>
    </source>
</reference>
<evidence type="ECO:0000256" key="2">
    <source>
        <dbReference type="SAM" id="SignalP"/>
    </source>
</evidence>
<proteinExistence type="predicted"/>
<sequence>MRALRRPILLPLASLLAPLALTGAACSTASEPGTADATAGSRPEGGRAVPGLDVEVIADGLDHPWDVQPIGGGRLLLTERDRATVSIWEDGDVRRVDFPSESVWVSGETGLMGLAVDPKVRRNGRFWTCQGATTKDGGHDVRVVSWRLDESGTKAKRRGVLLKGLPATSGRHGGCRLLVARDGSLLVGTGDAAVGSNPRDLTSLGGKVLRLDRRTGDPWPKNPFVEASTKKQRYVLTYGHRNVQGLAQRADGSLWSVEHGSYRDDEVNKLVKGGDYGWHPVPGYDESVPMTDQSLPGRQREARWSSGDPTVAPGGATFVVGKKWGALRGTLAVAVLKDQRVLFMKFDDRGRLKRVRTPDELRQHGRIRQVVDGPEHDLLVLTDNGDGQDEILRVSPR</sequence>
<feature type="region of interest" description="Disordered" evidence="1">
    <location>
        <begin position="27"/>
        <end position="48"/>
    </location>
</feature>
<evidence type="ECO:0000259" key="3">
    <source>
        <dbReference type="Pfam" id="PF07995"/>
    </source>
</evidence>
<feature type="chain" id="PRO_5031402272" evidence="2">
    <location>
        <begin position="30"/>
        <end position="397"/>
    </location>
</feature>
<evidence type="ECO:0000313" key="5">
    <source>
        <dbReference type="Proteomes" id="UP000537326"/>
    </source>
</evidence>
<dbReference type="InterPro" id="IPR012938">
    <property type="entry name" value="Glc/Sorbosone_DH"/>
</dbReference>
<dbReference type="Pfam" id="PF07995">
    <property type="entry name" value="GSDH"/>
    <property type="match status" value="1"/>
</dbReference>
<dbReference type="PROSITE" id="PS51257">
    <property type="entry name" value="PROKAR_LIPOPROTEIN"/>
    <property type="match status" value="1"/>
</dbReference>
<dbReference type="AlphaFoldDB" id="A0A7Z0C479"/>
<keyword evidence="5" id="KW-1185">Reference proteome</keyword>
<feature type="domain" description="Glucose/Sorbosone dehydrogenase" evidence="3">
    <location>
        <begin position="61"/>
        <end position="388"/>
    </location>
</feature>